<dbReference type="EMBL" id="JXSQ01000002">
    <property type="protein sequence ID" value="KIP53505.1"/>
    <property type="molecule type" value="Genomic_DNA"/>
</dbReference>
<dbReference type="InterPro" id="IPR036938">
    <property type="entry name" value="PAP2/HPO_sf"/>
</dbReference>
<accession>A0A0D0H8N1</accession>
<comment type="caution">
    <text evidence="2">The sequence shown here is derived from an EMBL/GenBank/DDBJ whole genome shotgun (WGS) entry which is preliminary data.</text>
</comment>
<evidence type="ECO:0000256" key="1">
    <source>
        <dbReference type="SAM" id="Phobius"/>
    </source>
</evidence>
<dbReference type="Gene3D" id="1.20.144.10">
    <property type="entry name" value="Phosphatidic acid phosphatase type 2/haloperoxidase"/>
    <property type="match status" value="1"/>
</dbReference>
<keyword evidence="1" id="KW-0472">Membrane</keyword>
<dbReference type="SUPFAM" id="SSF48317">
    <property type="entry name" value="Acid phosphatase/Vanadium-dependent haloperoxidase"/>
    <property type="match status" value="1"/>
</dbReference>
<feature type="transmembrane region" description="Helical" evidence="1">
    <location>
        <begin position="209"/>
        <end position="232"/>
    </location>
</feature>
<proteinExistence type="predicted"/>
<evidence type="ECO:0000313" key="2">
    <source>
        <dbReference type="EMBL" id="KIP53505.1"/>
    </source>
</evidence>
<keyword evidence="3" id="KW-1185">Reference proteome</keyword>
<dbReference type="Proteomes" id="UP000032120">
    <property type="component" value="Unassembled WGS sequence"/>
</dbReference>
<organism evidence="2 3">
    <name type="scientific">Leucobacter komagatae</name>
    <dbReference type="NCBI Taxonomy" id="55969"/>
    <lineage>
        <taxon>Bacteria</taxon>
        <taxon>Bacillati</taxon>
        <taxon>Actinomycetota</taxon>
        <taxon>Actinomycetes</taxon>
        <taxon>Micrococcales</taxon>
        <taxon>Microbacteriaceae</taxon>
        <taxon>Leucobacter</taxon>
    </lineage>
</organism>
<feature type="transmembrane region" description="Helical" evidence="1">
    <location>
        <begin position="15"/>
        <end position="38"/>
    </location>
</feature>
<feature type="transmembrane region" description="Helical" evidence="1">
    <location>
        <begin position="244"/>
        <end position="264"/>
    </location>
</feature>
<feature type="transmembrane region" description="Helical" evidence="1">
    <location>
        <begin position="88"/>
        <end position="105"/>
    </location>
</feature>
<dbReference type="OrthoDB" id="3240395at2"/>
<gene>
    <name evidence="2" type="ORF">SD72_02045</name>
</gene>
<feature type="transmembrane region" description="Helical" evidence="1">
    <location>
        <begin position="58"/>
        <end position="81"/>
    </location>
</feature>
<dbReference type="AlphaFoldDB" id="A0A0D0H8N1"/>
<feature type="transmembrane region" description="Helical" evidence="1">
    <location>
        <begin position="150"/>
        <end position="171"/>
    </location>
</feature>
<feature type="transmembrane region" description="Helical" evidence="1">
    <location>
        <begin position="177"/>
        <end position="197"/>
    </location>
</feature>
<protein>
    <submittedName>
        <fullName evidence="2">Phosphoesterase</fullName>
    </submittedName>
</protein>
<reference evidence="2 3" key="1">
    <citation type="submission" date="2015-01" db="EMBL/GenBank/DDBJ databases">
        <title>Draft genome sequence of Leucobacter komagatae strain VKM ST2845.</title>
        <authorList>
            <person name="Karlyshev A.V."/>
            <person name="Kudryashova E.B."/>
        </authorList>
    </citation>
    <scope>NUCLEOTIDE SEQUENCE [LARGE SCALE GENOMIC DNA]</scope>
    <source>
        <strain evidence="2 3">VKM ST2845</strain>
    </source>
</reference>
<keyword evidence="1" id="KW-1133">Transmembrane helix</keyword>
<dbReference type="RefSeq" id="WP_042542775.1">
    <property type="nucleotide sequence ID" value="NZ_JXSQ01000002.1"/>
</dbReference>
<evidence type="ECO:0000313" key="3">
    <source>
        <dbReference type="Proteomes" id="UP000032120"/>
    </source>
</evidence>
<name>A0A0D0H8N1_9MICO</name>
<feature type="transmembrane region" description="Helical" evidence="1">
    <location>
        <begin position="125"/>
        <end position="143"/>
    </location>
</feature>
<sequence length="272" mass="28567">MSIPVASDTHRRLRVLWILLFWLAIGVGAYIFGVLSSTGQAVEDNLLSASEFNTRPPAPLSLVSPFAIAVALVALGMVALWVHGIARALLVTLVPAVAIVASQLLKSEVLGRPDLLTLAAENSFPSGHMTVFATVVGATIFAVPRRIRALVALAGGVLLGVVSWQLLGYGWHRPSDVLGALALAVAGFAFVTMFTRLDRAPGVWFLRTVSLGLALVGWVMIAGSMVMTLVAWRSASAELMLSAGQFGTIAVSLLAAHSLLRLAVLARSPKAG</sequence>
<keyword evidence="1" id="KW-0812">Transmembrane</keyword>